<dbReference type="GO" id="GO:0000028">
    <property type="term" value="P:ribosomal small subunit assembly"/>
    <property type="evidence" value="ECO:0007669"/>
    <property type="project" value="TreeGrafter"/>
</dbReference>
<dbReference type="PANTHER" id="PTHR19858">
    <property type="entry name" value="WD40 REPEAT PROTEIN"/>
    <property type="match status" value="1"/>
</dbReference>
<dbReference type="GO" id="GO:0034388">
    <property type="term" value="C:Pwp2p-containing subcomplex of 90S preribosome"/>
    <property type="evidence" value="ECO:0007669"/>
    <property type="project" value="TreeGrafter"/>
</dbReference>
<feature type="region of interest" description="Disordered" evidence="8">
    <location>
        <begin position="648"/>
        <end position="668"/>
    </location>
</feature>
<name>G3BBP0_CANTC</name>
<dbReference type="PRINTS" id="PR00320">
    <property type="entry name" value="GPROTEINBRPT"/>
</dbReference>
<gene>
    <name evidence="10" type="ORF">CANTEDRAFT_107319</name>
</gene>
<dbReference type="eggNOG" id="KOG0291">
    <property type="taxonomic scope" value="Eukaryota"/>
</dbReference>
<keyword evidence="6" id="KW-0539">Nucleus</keyword>
<evidence type="ECO:0000256" key="6">
    <source>
        <dbReference type="ARBA" id="ARBA00023242"/>
    </source>
</evidence>
<comment type="subcellular location">
    <subcellularLocation>
        <location evidence="1">Nucleus</location>
        <location evidence="1">Nucleolus</location>
    </subcellularLocation>
</comment>
<dbReference type="FunFam" id="2.130.10.10:FF:000602">
    <property type="entry name" value="Periodic tryptophan protein 2"/>
    <property type="match status" value="1"/>
</dbReference>
<proteinExistence type="inferred from homology"/>
<feature type="region of interest" description="Disordered" evidence="8">
    <location>
        <begin position="222"/>
        <end position="241"/>
    </location>
</feature>
<dbReference type="InterPro" id="IPR001680">
    <property type="entry name" value="WD40_rpt"/>
</dbReference>
<dbReference type="HOGENOM" id="CLU_010458_0_0_1"/>
<dbReference type="Pfam" id="PF04003">
    <property type="entry name" value="Utp12"/>
    <property type="match status" value="1"/>
</dbReference>
<dbReference type="SUPFAM" id="SSF50998">
    <property type="entry name" value="Quinoprotein alcohol dehydrogenase-like"/>
    <property type="match status" value="1"/>
</dbReference>
<evidence type="ECO:0000256" key="7">
    <source>
        <dbReference type="PROSITE-ProRule" id="PRU00221"/>
    </source>
</evidence>
<dbReference type="Proteomes" id="UP000000707">
    <property type="component" value="Unassembled WGS sequence"/>
</dbReference>
<dbReference type="GeneID" id="18245946"/>
<dbReference type="SUPFAM" id="SSF50978">
    <property type="entry name" value="WD40 repeat-like"/>
    <property type="match status" value="1"/>
</dbReference>
<evidence type="ECO:0000256" key="1">
    <source>
        <dbReference type="ARBA" id="ARBA00004604"/>
    </source>
</evidence>
<evidence type="ECO:0000256" key="4">
    <source>
        <dbReference type="ARBA" id="ARBA00022574"/>
    </source>
</evidence>
<dbReference type="KEGG" id="cten:18245946"/>
<keyword evidence="4 7" id="KW-0853">WD repeat</keyword>
<dbReference type="GO" id="GO:0000462">
    <property type="term" value="P:maturation of SSU-rRNA from tricistronic rRNA transcript (SSU-rRNA, 5.8S rRNA, LSU-rRNA)"/>
    <property type="evidence" value="ECO:0007669"/>
    <property type="project" value="TreeGrafter"/>
</dbReference>
<feature type="repeat" description="WD" evidence="7">
    <location>
        <begin position="337"/>
        <end position="378"/>
    </location>
</feature>
<dbReference type="InterPro" id="IPR015943">
    <property type="entry name" value="WD40/YVTN_repeat-like_dom_sf"/>
</dbReference>
<reference evidence="10 11" key="1">
    <citation type="journal article" date="2011" name="Proc. Natl. Acad. Sci. U.S.A.">
        <title>Comparative genomics of xylose-fermenting fungi for enhanced biofuel production.</title>
        <authorList>
            <person name="Wohlbach D.J."/>
            <person name="Kuo A."/>
            <person name="Sato T.K."/>
            <person name="Potts K.M."/>
            <person name="Salamov A.A."/>
            <person name="LaButti K.M."/>
            <person name="Sun H."/>
            <person name="Clum A."/>
            <person name="Pangilinan J.L."/>
            <person name="Lindquist E.A."/>
            <person name="Lucas S."/>
            <person name="Lapidus A."/>
            <person name="Jin M."/>
            <person name="Gunawan C."/>
            <person name="Balan V."/>
            <person name="Dale B.E."/>
            <person name="Jeffries T.W."/>
            <person name="Zinkel R."/>
            <person name="Barry K.W."/>
            <person name="Grigoriev I.V."/>
            <person name="Gasch A.P."/>
        </authorList>
    </citation>
    <scope>NUCLEOTIDE SEQUENCE [LARGE SCALE GENOMIC DNA]</scope>
    <source>
        <strain evidence="11">ATCC 10573 / BCRC 21748 / CBS 615 / JCM 9827 / NBRC 10315 / NRRL Y-1498 / VKM Y-70</strain>
    </source>
</reference>
<protein>
    <submittedName>
        <fullName evidence="10">WD40 repeat-like protein</fullName>
    </submittedName>
</protein>
<sequence length="901" mass="101850">MKSDFKFSNLLGTVYRRGNLVFTEDGTKLLSPVGNRVSCFNLIKNECFTFNYEHRKDVTTIALNKQGTLMLSVDEDGRAILINFVARTVLHHFNFKDKVLDLKFSPCGNYFAIACNRFIQVWKTPDFTDDRQFSPFVRHRVYSGHYSDVTSISWSKDSRFFLSTSKDMTSKVYSLHSDESSVAMTLAGHRDYVVNAFFNDTQEIIYTLSKDGALFRWEYTERPGEESDSDDEETDTEKPQKHLSWRITAKNFFYADSHVKCATFHPQSNLLVVGFNNGEFRLYELPEFVLVQQLSMGQNPINTVSINRTGEWLAFGSSKLGQLLVYEWQSESYILRQQGHFDSINCICYSPDGGRIITGSDDGKIKVWDNRSGFCLMTFTEHTSSITGLQFSKKGQVLFSSSLDGTVRAFDLLRYRNFRTFTATERIQFNCLAADPSGEVVVAGSQDSFDIFVWSVQTGQLLDRLSGHEGPISGLSFGVESSVLASASWDKTIRIWSIFSRSQSVEPIEVQSDVLSIAMRPDSKEVSISTLDGHIVTFDVEDAKQVHLLDGKRDIIGGRYKEDRFEAKNSARAKNFTTIDYSFDGNFIIAGGNNNSICLYDVKNEVLLKKFKVSENMKLDGTLQKLNSKNMADGGALDLVDRAGENSDLEDRVDNSLPGSRKGDPSLRSTRPAIRVASIRFSPTISSFAAGSTEGLMVYSVDNEMVFDPFELDIDITPQTIIETLEEKDYLKALIMSFRMNEVKLIRLVYDSIPVKDIKVVAKDIPVVYLERLLRFIGERSIDSIHLELHLIWINSLLLSHGQYIGVHRYEFTHAMKLLSRFLNKYAKSIVKISKNSDALTGFLTAAVKSKDQAEEFEGFEESEHEDMDEDSDESEGEWLGPTADSKGFADVFEDAVDMDE</sequence>
<feature type="compositionally biased region" description="Acidic residues" evidence="8">
    <location>
        <begin position="855"/>
        <end position="877"/>
    </location>
</feature>
<evidence type="ECO:0000259" key="9">
    <source>
        <dbReference type="Pfam" id="PF04003"/>
    </source>
</evidence>
<dbReference type="AlphaFoldDB" id="G3BBP0"/>
<dbReference type="EMBL" id="GL996527">
    <property type="protein sequence ID" value="EGV62198.1"/>
    <property type="molecule type" value="Genomic_DNA"/>
</dbReference>
<keyword evidence="11" id="KW-1185">Reference proteome</keyword>
<evidence type="ECO:0000313" key="11">
    <source>
        <dbReference type="Proteomes" id="UP000000707"/>
    </source>
</evidence>
<evidence type="ECO:0000313" key="10">
    <source>
        <dbReference type="EMBL" id="EGV62198.1"/>
    </source>
</evidence>
<evidence type="ECO:0000256" key="5">
    <source>
        <dbReference type="ARBA" id="ARBA00022737"/>
    </source>
</evidence>
<evidence type="ECO:0000256" key="8">
    <source>
        <dbReference type="SAM" id="MobiDB-lite"/>
    </source>
</evidence>
<evidence type="ECO:0000256" key="3">
    <source>
        <dbReference type="ARBA" id="ARBA00022553"/>
    </source>
</evidence>
<dbReference type="OrthoDB" id="3142434at2759"/>
<feature type="domain" description="Small-subunit processome Utp12" evidence="9">
    <location>
        <begin position="741"/>
        <end position="839"/>
    </location>
</feature>
<feature type="repeat" description="WD" evidence="7">
    <location>
        <begin position="186"/>
        <end position="218"/>
    </location>
</feature>
<dbReference type="InterPro" id="IPR011047">
    <property type="entry name" value="Quinoprotein_ADH-like_sf"/>
</dbReference>
<keyword evidence="5" id="KW-0677">Repeat</keyword>
<dbReference type="STRING" id="590646.G3BBP0"/>
<feature type="compositionally biased region" description="Acidic residues" evidence="8">
    <location>
        <begin position="226"/>
        <end position="235"/>
    </location>
</feature>
<dbReference type="InterPro" id="IPR027145">
    <property type="entry name" value="PWP2"/>
</dbReference>
<feature type="repeat" description="WD" evidence="7">
    <location>
        <begin position="142"/>
        <end position="183"/>
    </location>
</feature>
<evidence type="ECO:0000256" key="2">
    <source>
        <dbReference type="ARBA" id="ARBA00010226"/>
    </source>
</evidence>
<organism evidence="11">
    <name type="scientific">Candida tenuis (strain ATCC 10573 / BCRC 21748 / CBS 615 / JCM 9827 / NBRC 10315 / NRRL Y-1498 / VKM Y-70)</name>
    <name type="common">Yeast</name>
    <name type="synonym">Yamadazyma tenuis</name>
    <dbReference type="NCBI Taxonomy" id="590646"/>
    <lineage>
        <taxon>Eukaryota</taxon>
        <taxon>Fungi</taxon>
        <taxon>Dikarya</taxon>
        <taxon>Ascomycota</taxon>
        <taxon>Saccharomycotina</taxon>
        <taxon>Pichiomycetes</taxon>
        <taxon>Debaryomycetaceae</taxon>
        <taxon>Yamadazyma</taxon>
    </lineage>
</organism>
<dbReference type="InterPro" id="IPR007148">
    <property type="entry name" value="SSU_processome_Utp12"/>
</dbReference>
<dbReference type="CDD" id="cd00200">
    <property type="entry name" value="WD40"/>
    <property type="match status" value="1"/>
</dbReference>
<dbReference type="InterPro" id="IPR020472">
    <property type="entry name" value="WD40_PAC1"/>
</dbReference>
<dbReference type="Pfam" id="PF00400">
    <property type="entry name" value="WD40"/>
    <property type="match status" value="6"/>
</dbReference>
<dbReference type="PANTHER" id="PTHR19858:SF0">
    <property type="entry name" value="PERIODIC TRYPTOPHAN PROTEIN 2 HOMOLOG"/>
    <property type="match status" value="1"/>
</dbReference>
<dbReference type="Gene3D" id="2.130.10.10">
    <property type="entry name" value="YVTN repeat-like/Quinoprotein amine dehydrogenase"/>
    <property type="match status" value="3"/>
</dbReference>
<dbReference type="GO" id="GO:0032040">
    <property type="term" value="C:small-subunit processome"/>
    <property type="evidence" value="ECO:0007669"/>
    <property type="project" value="UniProtKB-ARBA"/>
</dbReference>
<dbReference type="PROSITE" id="PS50294">
    <property type="entry name" value="WD_REPEATS_REGION"/>
    <property type="match status" value="4"/>
</dbReference>
<dbReference type="InterPro" id="IPR036322">
    <property type="entry name" value="WD40_repeat_dom_sf"/>
</dbReference>
<accession>G3BBP0</accession>
<dbReference type="PROSITE" id="PS50082">
    <property type="entry name" value="WD_REPEATS_2"/>
    <property type="match status" value="5"/>
</dbReference>
<comment type="similarity">
    <text evidence="2">Belongs to the WD repeat PWP2 family.</text>
</comment>
<dbReference type="SMART" id="SM00320">
    <property type="entry name" value="WD40"/>
    <property type="match status" value="13"/>
</dbReference>
<feature type="repeat" description="WD" evidence="7">
    <location>
        <begin position="465"/>
        <end position="506"/>
    </location>
</feature>
<keyword evidence="3" id="KW-0597">Phosphoprotein</keyword>
<feature type="region of interest" description="Disordered" evidence="8">
    <location>
        <begin position="854"/>
        <end position="887"/>
    </location>
</feature>
<feature type="repeat" description="WD" evidence="7">
    <location>
        <begin position="379"/>
        <end position="420"/>
    </location>
</feature>